<feature type="non-terminal residue" evidence="1">
    <location>
        <position position="1"/>
    </location>
</feature>
<dbReference type="AlphaFoldDB" id="A0A8S3DVV5"/>
<dbReference type="Proteomes" id="UP000681720">
    <property type="component" value="Unassembled WGS sequence"/>
</dbReference>
<comment type="caution">
    <text evidence="1">The sequence shown here is derived from an EMBL/GenBank/DDBJ whole genome shotgun (WGS) entry which is preliminary data.</text>
</comment>
<gene>
    <name evidence="1" type="ORF">GIL414_LOCUS57776</name>
</gene>
<name>A0A8S3DVV5_9BILA</name>
<protein>
    <submittedName>
        <fullName evidence="1">Uncharacterized protein</fullName>
    </submittedName>
</protein>
<dbReference type="EMBL" id="CAJOBJ010210525">
    <property type="protein sequence ID" value="CAF5009547.1"/>
    <property type="molecule type" value="Genomic_DNA"/>
</dbReference>
<evidence type="ECO:0000313" key="2">
    <source>
        <dbReference type="Proteomes" id="UP000681720"/>
    </source>
</evidence>
<evidence type="ECO:0000313" key="1">
    <source>
        <dbReference type="EMBL" id="CAF5009547.1"/>
    </source>
</evidence>
<proteinExistence type="predicted"/>
<sequence length="29" mass="3081">ARGGGAKKGKQAPSRSKAKVAQCKILFFF</sequence>
<reference evidence="1" key="1">
    <citation type="submission" date="2021-02" db="EMBL/GenBank/DDBJ databases">
        <authorList>
            <person name="Nowell W R."/>
        </authorList>
    </citation>
    <scope>NUCLEOTIDE SEQUENCE</scope>
</reference>
<organism evidence="1 2">
    <name type="scientific">Rotaria magnacalcarata</name>
    <dbReference type="NCBI Taxonomy" id="392030"/>
    <lineage>
        <taxon>Eukaryota</taxon>
        <taxon>Metazoa</taxon>
        <taxon>Spiralia</taxon>
        <taxon>Gnathifera</taxon>
        <taxon>Rotifera</taxon>
        <taxon>Eurotatoria</taxon>
        <taxon>Bdelloidea</taxon>
        <taxon>Philodinida</taxon>
        <taxon>Philodinidae</taxon>
        <taxon>Rotaria</taxon>
    </lineage>
</organism>
<accession>A0A8S3DVV5</accession>